<sequence length="334" mass="34582">MAGRTGSRWEKDAVRRVTRWALAAFGLAATAFPALAQTYPSRSIKFVVPFAAGSATDAVARIIGDHASKTLGQPIVVENVAGASGVVAAQNVARAEPDGHTILVTTNTTHGANQSLLKRVPYDAEKDFEPVTKLGTITLALIANPSVPAKSVAELVAYAKANPGKLSFGSGSSSSRIAGEMLKSRAGIDILHVPYRSNPQAVTDLLAGNIQLFFADISTTLPQVKAGAVTGLAVSTAKRSPLAPDLPTMAEAGVPGYDLAAWFAAFAPAKTPAPVVAKLHDALTAAVSDKATAEKLLTAGIEPEASSPEELRAFVTSEIAKWAEIVRAAGIEPQ</sequence>
<dbReference type="Gene3D" id="3.40.190.150">
    <property type="entry name" value="Bordetella uptake gene, domain 1"/>
    <property type="match status" value="1"/>
</dbReference>
<dbReference type="EMBL" id="JABEPP010000003">
    <property type="protein sequence ID" value="NNM72833.1"/>
    <property type="molecule type" value="Genomic_DNA"/>
</dbReference>
<name>A0A849IFY9_9HYPH</name>
<gene>
    <name evidence="2" type="ORF">HJG44_10645</name>
</gene>
<proteinExistence type="inferred from homology"/>
<protein>
    <submittedName>
        <fullName evidence="2">Tripartite tricarboxylate transporter substrate binding protein</fullName>
    </submittedName>
</protein>
<dbReference type="Gene3D" id="3.40.190.10">
    <property type="entry name" value="Periplasmic binding protein-like II"/>
    <property type="match status" value="1"/>
</dbReference>
<evidence type="ECO:0000313" key="2">
    <source>
        <dbReference type="EMBL" id="NNM72833.1"/>
    </source>
</evidence>
<evidence type="ECO:0000256" key="1">
    <source>
        <dbReference type="ARBA" id="ARBA00006987"/>
    </source>
</evidence>
<comment type="caution">
    <text evidence="2">The sequence shown here is derived from an EMBL/GenBank/DDBJ whole genome shotgun (WGS) entry which is preliminary data.</text>
</comment>
<dbReference type="PIRSF" id="PIRSF017082">
    <property type="entry name" value="YflP"/>
    <property type="match status" value="1"/>
</dbReference>
<evidence type="ECO:0000313" key="3">
    <source>
        <dbReference type="Proteomes" id="UP000564885"/>
    </source>
</evidence>
<organism evidence="2 3">
    <name type="scientific">Enterovirga aerilata</name>
    <dbReference type="NCBI Taxonomy" id="2730920"/>
    <lineage>
        <taxon>Bacteria</taxon>
        <taxon>Pseudomonadati</taxon>
        <taxon>Pseudomonadota</taxon>
        <taxon>Alphaproteobacteria</taxon>
        <taxon>Hyphomicrobiales</taxon>
        <taxon>Methylobacteriaceae</taxon>
        <taxon>Enterovirga</taxon>
    </lineage>
</organism>
<dbReference type="SUPFAM" id="SSF53850">
    <property type="entry name" value="Periplasmic binding protein-like II"/>
    <property type="match status" value="1"/>
</dbReference>
<dbReference type="InterPro" id="IPR042100">
    <property type="entry name" value="Bug_dom1"/>
</dbReference>
<comment type="similarity">
    <text evidence="1">Belongs to the UPF0065 (bug) family.</text>
</comment>
<reference evidence="2 3" key="1">
    <citation type="submission" date="2020-04" db="EMBL/GenBank/DDBJ databases">
        <title>Enterovirga sp. isolate from soil.</title>
        <authorList>
            <person name="Chea S."/>
            <person name="Kim D.-U."/>
        </authorList>
    </citation>
    <scope>NUCLEOTIDE SEQUENCE [LARGE SCALE GENOMIC DNA]</scope>
    <source>
        <strain evidence="2 3">DB1703</strain>
    </source>
</reference>
<dbReference type="Proteomes" id="UP000564885">
    <property type="component" value="Unassembled WGS sequence"/>
</dbReference>
<dbReference type="PANTHER" id="PTHR42928:SF5">
    <property type="entry name" value="BLR1237 PROTEIN"/>
    <property type="match status" value="1"/>
</dbReference>
<dbReference type="CDD" id="cd07012">
    <property type="entry name" value="PBP2_Bug_TTT"/>
    <property type="match status" value="1"/>
</dbReference>
<accession>A0A849IFY9</accession>
<keyword evidence="3" id="KW-1185">Reference proteome</keyword>
<dbReference type="Pfam" id="PF03401">
    <property type="entry name" value="TctC"/>
    <property type="match status" value="1"/>
</dbReference>
<dbReference type="PANTHER" id="PTHR42928">
    <property type="entry name" value="TRICARBOXYLATE-BINDING PROTEIN"/>
    <property type="match status" value="1"/>
</dbReference>
<dbReference type="AlphaFoldDB" id="A0A849IFY9"/>
<dbReference type="InterPro" id="IPR005064">
    <property type="entry name" value="BUG"/>
</dbReference>